<comment type="caution">
    <text evidence="2">The sequence shown here is derived from an EMBL/GenBank/DDBJ whole genome shotgun (WGS) entry which is preliminary data.</text>
</comment>
<protein>
    <submittedName>
        <fullName evidence="2">DUF411 domain-containing protein</fullName>
    </submittedName>
</protein>
<dbReference type="EMBL" id="SRXV01000001">
    <property type="protein sequence ID" value="TGY94711.1"/>
    <property type="molecule type" value="Genomic_DNA"/>
</dbReference>
<proteinExistence type="predicted"/>
<dbReference type="OrthoDB" id="14727at2"/>
<keyword evidence="3" id="KW-1185">Reference proteome</keyword>
<evidence type="ECO:0000313" key="3">
    <source>
        <dbReference type="Proteomes" id="UP000305451"/>
    </source>
</evidence>
<reference evidence="2 3" key="1">
    <citation type="journal article" date="2013" name="Int. J. Syst. Evol. Microbiol.">
        <title>Marinicauda pacifica gen. nov., sp. nov., a prosthecate alphaproteobacterium of the family Hyphomonadaceae isolated from deep seawater.</title>
        <authorList>
            <person name="Zhang X.Y."/>
            <person name="Li G.W."/>
            <person name="Wang C.S."/>
            <person name="Zhang Y.J."/>
            <person name="Xu X.W."/>
            <person name="Li H."/>
            <person name="Liu A."/>
            <person name="Liu C."/>
            <person name="Xie B.B."/>
            <person name="Qin Q.L."/>
            <person name="Xu Z."/>
            <person name="Chen X.L."/>
            <person name="Zhou B.C."/>
            <person name="Zhang Y.Z."/>
        </authorList>
    </citation>
    <scope>NUCLEOTIDE SEQUENCE [LARGE SCALE GENOMIC DNA]</scope>
    <source>
        <strain evidence="2 3">P-1 km-3</strain>
    </source>
</reference>
<sequence length="159" mass="16635">MKFVPVLLAGLLAMAGAGTALAQAPASDAHASHAHDEAHEMVVHKTPWCGCCANWVEHIEAAGFAVRVEEHEDLSVIKAEAGVPGDLQSCHTARVNGYVIEGHVPAEDIARLLAEGPDALGLAVPGMPAGSPGMEVPGRSDAYEVVLFSEEGREVFARH</sequence>
<accession>A0A4S2HFV1</accession>
<gene>
    <name evidence="2" type="ORF">E5162_05420</name>
</gene>
<evidence type="ECO:0000256" key="1">
    <source>
        <dbReference type="SAM" id="SignalP"/>
    </source>
</evidence>
<evidence type="ECO:0000313" key="2">
    <source>
        <dbReference type="EMBL" id="TGY94711.1"/>
    </source>
</evidence>
<dbReference type="InterPro" id="IPR036249">
    <property type="entry name" value="Thioredoxin-like_sf"/>
</dbReference>
<dbReference type="SUPFAM" id="SSF52833">
    <property type="entry name" value="Thioredoxin-like"/>
    <property type="match status" value="1"/>
</dbReference>
<dbReference type="Proteomes" id="UP000305451">
    <property type="component" value="Unassembled WGS sequence"/>
</dbReference>
<keyword evidence="1" id="KW-0732">Signal</keyword>
<feature type="signal peptide" evidence="1">
    <location>
        <begin position="1"/>
        <end position="22"/>
    </location>
</feature>
<dbReference type="InterPro" id="IPR007332">
    <property type="entry name" value="DUF411"/>
</dbReference>
<organism evidence="2 3">
    <name type="scientific">Marinicauda pacifica</name>
    <dbReference type="NCBI Taxonomy" id="1133559"/>
    <lineage>
        <taxon>Bacteria</taxon>
        <taxon>Pseudomonadati</taxon>
        <taxon>Pseudomonadota</taxon>
        <taxon>Alphaproteobacteria</taxon>
        <taxon>Maricaulales</taxon>
        <taxon>Maricaulaceae</taxon>
        <taxon>Marinicauda</taxon>
    </lineage>
</organism>
<feature type="chain" id="PRO_5020818097" evidence="1">
    <location>
        <begin position="23"/>
        <end position="159"/>
    </location>
</feature>
<dbReference type="AlphaFoldDB" id="A0A4S2HFV1"/>
<name>A0A4S2HFV1_9PROT</name>
<dbReference type="Pfam" id="PF04214">
    <property type="entry name" value="DUF411"/>
    <property type="match status" value="1"/>
</dbReference>
<dbReference type="RefSeq" id="WP_135943908.1">
    <property type="nucleotide sequence ID" value="NZ_BMEI01000001.1"/>
</dbReference>